<name>A0ABR1L4R1_9PEZI</name>
<dbReference type="EMBL" id="JBBPDW010000069">
    <property type="protein sequence ID" value="KAK7529699.1"/>
    <property type="molecule type" value="Genomic_DNA"/>
</dbReference>
<gene>
    <name evidence="1" type="ORF">IWX46DRAFT_415918</name>
</gene>
<protein>
    <recommendedName>
        <fullName evidence="3">J domain-containing protein</fullName>
    </recommendedName>
</protein>
<dbReference type="InterPro" id="IPR036869">
    <property type="entry name" value="J_dom_sf"/>
</dbReference>
<comment type="caution">
    <text evidence="1">The sequence shown here is derived from an EMBL/GenBank/DDBJ whole genome shotgun (WGS) entry which is preliminary data.</text>
</comment>
<evidence type="ECO:0000313" key="1">
    <source>
        <dbReference type="EMBL" id="KAK7529699.1"/>
    </source>
</evidence>
<proteinExistence type="predicted"/>
<dbReference type="SUPFAM" id="SSF46565">
    <property type="entry name" value="Chaperone J-domain"/>
    <property type="match status" value="1"/>
</dbReference>
<dbReference type="Proteomes" id="UP001365128">
    <property type="component" value="Unassembled WGS sequence"/>
</dbReference>
<evidence type="ECO:0008006" key="3">
    <source>
        <dbReference type="Google" id="ProtNLM"/>
    </source>
</evidence>
<evidence type="ECO:0000313" key="2">
    <source>
        <dbReference type="Proteomes" id="UP001365128"/>
    </source>
</evidence>
<organism evidence="1 2">
    <name type="scientific">Phyllosticta citricarpa</name>
    <dbReference type="NCBI Taxonomy" id="55181"/>
    <lineage>
        <taxon>Eukaryota</taxon>
        <taxon>Fungi</taxon>
        <taxon>Dikarya</taxon>
        <taxon>Ascomycota</taxon>
        <taxon>Pezizomycotina</taxon>
        <taxon>Dothideomycetes</taxon>
        <taxon>Dothideomycetes incertae sedis</taxon>
        <taxon>Botryosphaeriales</taxon>
        <taxon>Phyllostictaceae</taxon>
        <taxon>Phyllosticta</taxon>
    </lineage>
</organism>
<sequence>MPRLDLASVDVFNYLGIDPTAPFPSAPEMRRLLRSLKLLLHPDKIATNQDAERAQKELRLDYATLDAIMSQLGLNNHTTATGYVARLQALRQPQWVSTWNPHGFGNGPLFEPLPSWSRRFASSQTIPQSGSAINLASFPAPGIQGAPRFDGADAMPAVAAEEVTDALVRMGNAVFVGRSGAAAACVAVGRLRYNGLPSCISVVSIDSNTTSSLECHIWQHRKRIAAVQFRSLVVAANLGPGCMFAGMSQVRLLGVFSRVPCLVLELYVKKFLRHLAE</sequence>
<reference evidence="1 2" key="1">
    <citation type="submission" date="2024-04" db="EMBL/GenBank/DDBJ databases">
        <title>Phyllosticta paracitricarpa is synonymous to the EU quarantine fungus P. citricarpa based on phylogenomic analyses.</title>
        <authorList>
            <consortium name="Lawrence Berkeley National Laboratory"/>
            <person name="Van Ingen-Buijs V.A."/>
            <person name="Van Westerhoven A.C."/>
            <person name="Haridas S."/>
            <person name="Skiadas P."/>
            <person name="Martin F."/>
            <person name="Groenewald J.Z."/>
            <person name="Crous P.W."/>
            <person name="Seidl M.F."/>
        </authorList>
    </citation>
    <scope>NUCLEOTIDE SEQUENCE [LARGE SCALE GENOMIC DNA]</scope>
    <source>
        <strain evidence="1 2">CBS 122670</strain>
    </source>
</reference>
<keyword evidence="2" id="KW-1185">Reference proteome</keyword>
<accession>A0ABR1L4R1</accession>